<feature type="domain" description="Anaphase-promoting complex subunit 4-like WD40" evidence="2">
    <location>
        <begin position="25"/>
        <end position="74"/>
    </location>
</feature>
<feature type="compositionally biased region" description="Polar residues" evidence="1">
    <location>
        <begin position="72"/>
        <end position="86"/>
    </location>
</feature>
<keyword evidence="4" id="KW-1185">Reference proteome</keyword>
<feature type="region of interest" description="Disordered" evidence="1">
    <location>
        <begin position="55"/>
        <end position="86"/>
    </location>
</feature>
<dbReference type="AlphaFoldDB" id="A0AAN7Z031"/>
<protein>
    <recommendedName>
        <fullName evidence="2">Anaphase-promoting complex subunit 4-like WD40 domain-containing protein</fullName>
    </recommendedName>
</protein>
<proteinExistence type="predicted"/>
<evidence type="ECO:0000259" key="2">
    <source>
        <dbReference type="Pfam" id="PF12894"/>
    </source>
</evidence>
<evidence type="ECO:0000313" key="3">
    <source>
        <dbReference type="EMBL" id="KAK5632045.1"/>
    </source>
</evidence>
<evidence type="ECO:0000313" key="4">
    <source>
        <dbReference type="Proteomes" id="UP001305414"/>
    </source>
</evidence>
<name>A0AAN7Z031_9PEZI</name>
<dbReference type="InterPro" id="IPR024977">
    <property type="entry name" value="Apc4-like_WD40_dom"/>
</dbReference>
<dbReference type="Pfam" id="PF12894">
    <property type="entry name" value="ANAPC4_WD40"/>
    <property type="match status" value="1"/>
</dbReference>
<evidence type="ECO:0000256" key="1">
    <source>
        <dbReference type="SAM" id="MobiDB-lite"/>
    </source>
</evidence>
<dbReference type="Proteomes" id="UP001305414">
    <property type="component" value="Unassembled WGS sequence"/>
</dbReference>
<accession>A0AAN7Z031</accession>
<comment type="caution">
    <text evidence="3">The sequence shown here is derived from an EMBL/GenBank/DDBJ whole genome shotgun (WGS) entry which is preliminary data.</text>
</comment>
<sequence>MAEPIELRLVHESRLEPGLHGGIITYNPTIELFAGAAGPTTLQIWRANNQVVTKSSQRGERASVQAVRWKSDGNNGLESRKLSSQC</sequence>
<dbReference type="EMBL" id="JAWHQM010000022">
    <property type="protein sequence ID" value="KAK5632045.1"/>
    <property type="molecule type" value="Genomic_DNA"/>
</dbReference>
<organism evidence="3 4">
    <name type="scientific">Xylaria bambusicola</name>
    <dbReference type="NCBI Taxonomy" id="326684"/>
    <lineage>
        <taxon>Eukaryota</taxon>
        <taxon>Fungi</taxon>
        <taxon>Dikarya</taxon>
        <taxon>Ascomycota</taxon>
        <taxon>Pezizomycotina</taxon>
        <taxon>Sordariomycetes</taxon>
        <taxon>Xylariomycetidae</taxon>
        <taxon>Xylariales</taxon>
        <taxon>Xylariaceae</taxon>
        <taxon>Xylaria</taxon>
    </lineage>
</organism>
<gene>
    <name evidence="3" type="ORF">RRF57_007759</name>
</gene>
<reference evidence="3 4" key="1">
    <citation type="submission" date="2023-10" db="EMBL/GenBank/DDBJ databases">
        <title>Draft genome sequence of Xylaria bambusicola isolate GMP-LS, the root and basal stem rot pathogen of sugarcane in Indonesia.</title>
        <authorList>
            <person name="Selvaraj P."/>
            <person name="Muralishankar V."/>
            <person name="Muruganantham S."/>
            <person name="Sp S."/>
            <person name="Haryani S."/>
            <person name="Lau K.J.X."/>
            <person name="Naqvi N.I."/>
        </authorList>
    </citation>
    <scope>NUCLEOTIDE SEQUENCE [LARGE SCALE GENOMIC DNA]</scope>
    <source>
        <strain evidence="3">GMP-LS</strain>
    </source>
</reference>